<sequence>MKWKIRLRVSFTAALLSPQPTSTAAGPSCCGSDHNDALPLPPLSPHTATTAAAPCFVESDHCDAPPLPLATATSSIAMVPSRLPTVPA</sequence>
<organism evidence="3 4">
    <name type="scientific">Sorghum bicolor</name>
    <name type="common">Sorghum</name>
    <name type="synonym">Sorghum vulgare</name>
    <dbReference type="NCBI Taxonomy" id="4558"/>
    <lineage>
        <taxon>Eukaryota</taxon>
        <taxon>Viridiplantae</taxon>
        <taxon>Streptophyta</taxon>
        <taxon>Embryophyta</taxon>
        <taxon>Tracheophyta</taxon>
        <taxon>Spermatophyta</taxon>
        <taxon>Magnoliopsida</taxon>
        <taxon>Liliopsida</taxon>
        <taxon>Poales</taxon>
        <taxon>Poaceae</taxon>
        <taxon>PACMAD clade</taxon>
        <taxon>Panicoideae</taxon>
        <taxon>Andropogonodae</taxon>
        <taxon>Andropogoneae</taxon>
        <taxon>Sorghinae</taxon>
        <taxon>Sorghum</taxon>
    </lineage>
</organism>
<gene>
    <name evidence="3" type="ORF">SORBI_3008G000900</name>
</gene>
<feature type="signal peptide" evidence="2">
    <location>
        <begin position="1"/>
        <end position="25"/>
    </location>
</feature>
<feature type="chain" id="PRO_5008588802" description="Secreted protein" evidence="2">
    <location>
        <begin position="26"/>
        <end position="88"/>
    </location>
</feature>
<evidence type="ECO:0000313" key="4">
    <source>
        <dbReference type="Proteomes" id="UP000000768"/>
    </source>
</evidence>
<keyword evidence="2" id="KW-0732">Signal</keyword>
<name>A0A1B6PAK3_SORBI</name>
<keyword evidence="4" id="KW-1185">Reference proteome</keyword>
<proteinExistence type="predicted"/>
<reference evidence="4" key="2">
    <citation type="journal article" date="2018" name="Plant J.">
        <title>The Sorghum bicolor reference genome: improved assembly, gene annotations, a transcriptome atlas, and signatures of genome organization.</title>
        <authorList>
            <person name="McCormick R.F."/>
            <person name="Truong S.K."/>
            <person name="Sreedasyam A."/>
            <person name="Jenkins J."/>
            <person name="Shu S."/>
            <person name="Sims D."/>
            <person name="Kennedy M."/>
            <person name="Amirebrahimi M."/>
            <person name="Weers B.D."/>
            <person name="McKinley B."/>
            <person name="Mattison A."/>
            <person name="Morishige D.T."/>
            <person name="Grimwood J."/>
            <person name="Schmutz J."/>
            <person name="Mullet J.E."/>
        </authorList>
    </citation>
    <scope>NUCLEOTIDE SEQUENCE [LARGE SCALE GENOMIC DNA]</scope>
    <source>
        <strain evidence="4">cv. BTx623</strain>
    </source>
</reference>
<evidence type="ECO:0008006" key="5">
    <source>
        <dbReference type="Google" id="ProtNLM"/>
    </source>
</evidence>
<reference evidence="3 4" key="1">
    <citation type="journal article" date="2009" name="Nature">
        <title>The Sorghum bicolor genome and the diversification of grasses.</title>
        <authorList>
            <person name="Paterson A.H."/>
            <person name="Bowers J.E."/>
            <person name="Bruggmann R."/>
            <person name="Dubchak I."/>
            <person name="Grimwood J."/>
            <person name="Gundlach H."/>
            <person name="Haberer G."/>
            <person name="Hellsten U."/>
            <person name="Mitros T."/>
            <person name="Poliakov A."/>
            <person name="Schmutz J."/>
            <person name="Spannagl M."/>
            <person name="Tang H."/>
            <person name="Wang X."/>
            <person name="Wicker T."/>
            <person name="Bharti A.K."/>
            <person name="Chapman J."/>
            <person name="Feltus F.A."/>
            <person name="Gowik U."/>
            <person name="Grigoriev I.V."/>
            <person name="Lyons E."/>
            <person name="Maher C.A."/>
            <person name="Martis M."/>
            <person name="Narechania A."/>
            <person name="Otillar R.P."/>
            <person name="Penning B.W."/>
            <person name="Salamov A.A."/>
            <person name="Wang Y."/>
            <person name="Zhang L."/>
            <person name="Carpita N.C."/>
            <person name="Freeling M."/>
            <person name="Gingle A.R."/>
            <person name="Hash C.T."/>
            <person name="Keller B."/>
            <person name="Klein P."/>
            <person name="Kresovich S."/>
            <person name="McCann M.C."/>
            <person name="Ming R."/>
            <person name="Peterson D.G."/>
            <person name="Mehboob-ur-Rahman"/>
            <person name="Ware D."/>
            <person name="Westhoff P."/>
            <person name="Mayer K.F."/>
            <person name="Messing J."/>
            <person name="Rokhsar D.S."/>
        </authorList>
    </citation>
    <scope>NUCLEOTIDE SEQUENCE [LARGE SCALE GENOMIC DNA]</scope>
    <source>
        <strain evidence="4">cv. BTx623</strain>
    </source>
</reference>
<dbReference type="InParanoid" id="A0A1B6PAK3"/>
<dbReference type="Gramene" id="KXG22746">
    <property type="protein sequence ID" value="KXG22746"/>
    <property type="gene ID" value="SORBI_3008G000900"/>
</dbReference>
<accession>A0A1B6PAK3</accession>
<dbReference type="Proteomes" id="UP000000768">
    <property type="component" value="Chromosome 8"/>
</dbReference>
<evidence type="ECO:0000256" key="2">
    <source>
        <dbReference type="SAM" id="SignalP"/>
    </source>
</evidence>
<evidence type="ECO:0000313" key="3">
    <source>
        <dbReference type="EMBL" id="KXG22746.1"/>
    </source>
</evidence>
<feature type="region of interest" description="Disordered" evidence="1">
    <location>
        <begin position="18"/>
        <end position="44"/>
    </location>
</feature>
<evidence type="ECO:0000256" key="1">
    <source>
        <dbReference type="SAM" id="MobiDB-lite"/>
    </source>
</evidence>
<dbReference type="EMBL" id="CM000767">
    <property type="protein sequence ID" value="KXG22746.1"/>
    <property type="molecule type" value="Genomic_DNA"/>
</dbReference>
<protein>
    <recommendedName>
        <fullName evidence="5">Secreted protein</fullName>
    </recommendedName>
</protein>
<dbReference type="AlphaFoldDB" id="A0A1B6PAK3"/>